<keyword evidence="2" id="KW-0677">Repeat</keyword>
<reference evidence="4" key="1">
    <citation type="submission" date="2017-11" db="EMBL/GenBank/DDBJ databases">
        <authorList>
            <person name="Zhu W."/>
        </authorList>
    </citation>
    <scope>NUCLEOTIDE SEQUENCE [LARGE SCALE GENOMIC DNA]</scope>
    <source>
        <strain evidence="4">CAU 1183</strain>
    </source>
</reference>
<dbReference type="Gene3D" id="2.160.10.10">
    <property type="entry name" value="Hexapeptide repeat proteins"/>
    <property type="match status" value="1"/>
</dbReference>
<gene>
    <name evidence="3" type="ORF">CWR48_03875</name>
</gene>
<dbReference type="InterPro" id="IPR018357">
    <property type="entry name" value="Hexapep_transf_CS"/>
</dbReference>
<dbReference type="PROSITE" id="PS00101">
    <property type="entry name" value="HEXAPEP_TRANSFERASES"/>
    <property type="match status" value="1"/>
</dbReference>
<keyword evidence="1" id="KW-0808">Transferase</keyword>
<accession>A0A3D8PYE1</accession>
<dbReference type="AlphaFoldDB" id="A0A3D8PYE1"/>
<dbReference type="InterPro" id="IPR011004">
    <property type="entry name" value="Trimer_LpxA-like_sf"/>
</dbReference>
<keyword evidence="4" id="KW-1185">Reference proteome</keyword>
<evidence type="ECO:0000256" key="1">
    <source>
        <dbReference type="ARBA" id="ARBA00022679"/>
    </source>
</evidence>
<dbReference type="PANTHER" id="PTHR43360:SF1">
    <property type="entry name" value="CARBOXYSOME ASSEMBLY PROTEIN CCMM"/>
    <property type="match status" value="1"/>
</dbReference>
<comment type="caution">
    <text evidence="3">The sequence shown here is derived from an EMBL/GenBank/DDBJ whole genome shotgun (WGS) entry which is preliminary data.</text>
</comment>
<evidence type="ECO:0000313" key="3">
    <source>
        <dbReference type="EMBL" id="RDW21103.1"/>
    </source>
</evidence>
<evidence type="ECO:0000313" key="4">
    <source>
        <dbReference type="Proteomes" id="UP000257143"/>
    </source>
</evidence>
<dbReference type="OrthoDB" id="9803036at2"/>
<dbReference type="PANTHER" id="PTHR43360">
    <property type="entry name" value="CARBON DIOXIDE CONCENTRATING MECHANISM PROTEIN CCMM"/>
    <property type="match status" value="1"/>
</dbReference>
<dbReference type="EMBL" id="PIOC01000004">
    <property type="protein sequence ID" value="RDW21103.1"/>
    <property type="molecule type" value="Genomic_DNA"/>
</dbReference>
<sequence>MPINCEGGDYLSEKKGIYSSSRSHSHAFEPFISPNPITSFNPVQRYPKIDKTVFVSQFSSVIGDVTIKNNVYVAPNVSIRADEGTPFHISSNTNIQDGVILHGLLNRRILVGSKRYSIFIGNQVSIAHGALVHGPCFIGDKVFVGFNAIVYNAIVGEGSFISYNAVVTNGVRILPNSFVPPGANIDSQEKANALSRVPEDSKEFAREVQRVNQEFPASYQLLFGKNRCSCGISYD</sequence>
<evidence type="ECO:0000256" key="2">
    <source>
        <dbReference type="ARBA" id="ARBA00022737"/>
    </source>
</evidence>
<name>A0A3D8PYE1_9BACI</name>
<proteinExistence type="predicted"/>
<organism evidence="3 4">
    <name type="scientific">Oceanobacillus arenosus</name>
    <dbReference type="NCBI Taxonomy" id="1229153"/>
    <lineage>
        <taxon>Bacteria</taxon>
        <taxon>Bacillati</taxon>
        <taxon>Bacillota</taxon>
        <taxon>Bacilli</taxon>
        <taxon>Bacillales</taxon>
        <taxon>Bacillaceae</taxon>
        <taxon>Oceanobacillus</taxon>
    </lineage>
</organism>
<protein>
    <submittedName>
        <fullName evidence="3">Carbonate dehydratase</fullName>
    </submittedName>
</protein>
<dbReference type="SUPFAM" id="SSF51161">
    <property type="entry name" value="Trimeric LpxA-like enzymes"/>
    <property type="match status" value="1"/>
</dbReference>
<dbReference type="InterPro" id="IPR052265">
    <property type="entry name" value="Gamma-CA"/>
</dbReference>
<dbReference type="GO" id="GO:0016740">
    <property type="term" value="F:transferase activity"/>
    <property type="evidence" value="ECO:0007669"/>
    <property type="project" value="UniProtKB-KW"/>
</dbReference>
<dbReference type="Proteomes" id="UP000257143">
    <property type="component" value="Unassembled WGS sequence"/>
</dbReference>